<keyword evidence="4" id="KW-1185">Reference proteome</keyword>
<dbReference type="Proteomes" id="UP000216446">
    <property type="component" value="Unassembled WGS sequence"/>
</dbReference>
<gene>
    <name evidence="3" type="ORF">BSZ36_00960</name>
</gene>
<feature type="domain" description="AB hydrolase-1" evidence="2">
    <location>
        <begin position="5"/>
        <end position="234"/>
    </location>
</feature>
<dbReference type="FunCoup" id="A0A259TVR6">
    <property type="interactions" value="104"/>
</dbReference>
<evidence type="ECO:0000259" key="2">
    <source>
        <dbReference type="Pfam" id="PF12697"/>
    </source>
</evidence>
<dbReference type="InParanoid" id="A0A259TVR6"/>
<dbReference type="InterPro" id="IPR000073">
    <property type="entry name" value="AB_hydrolase_1"/>
</dbReference>
<dbReference type="SUPFAM" id="SSF53474">
    <property type="entry name" value="alpha/beta-Hydrolases"/>
    <property type="match status" value="1"/>
</dbReference>
<evidence type="ECO:0000313" key="3">
    <source>
        <dbReference type="EMBL" id="OZC01674.1"/>
    </source>
</evidence>
<dbReference type="EMBL" id="MQWB01000001">
    <property type="protein sequence ID" value="OZC01674.1"/>
    <property type="molecule type" value="Genomic_DNA"/>
</dbReference>
<name>A0A259TVR6_9BACT</name>
<reference evidence="3 4" key="1">
    <citation type="submission" date="2016-11" db="EMBL/GenBank/DDBJ databases">
        <title>Study of marine rhodopsin-containing bacteria.</title>
        <authorList>
            <person name="Yoshizawa S."/>
            <person name="Kumagai Y."/>
            <person name="Kogure K."/>
        </authorList>
    </citation>
    <scope>NUCLEOTIDE SEQUENCE [LARGE SCALE GENOMIC DNA]</scope>
    <source>
        <strain evidence="3 4">SG-29</strain>
    </source>
</reference>
<protein>
    <recommendedName>
        <fullName evidence="2">AB hydrolase-1 domain-containing protein</fullName>
    </recommendedName>
</protein>
<dbReference type="Gene3D" id="3.40.50.1820">
    <property type="entry name" value="alpha/beta hydrolase"/>
    <property type="match status" value="1"/>
</dbReference>
<dbReference type="PANTHER" id="PTHR42916:SF1">
    <property type="entry name" value="PROTEIN PHYLLO, CHLOROPLASTIC"/>
    <property type="match status" value="1"/>
</dbReference>
<evidence type="ECO:0000256" key="1">
    <source>
        <dbReference type="ARBA" id="ARBA00023239"/>
    </source>
</evidence>
<dbReference type="RefSeq" id="WP_094545295.1">
    <property type="nucleotide sequence ID" value="NZ_MQWB01000001.1"/>
</dbReference>
<keyword evidence="1" id="KW-0456">Lyase</keyword>
<dbReference type="InterPro" id="IPR029058">
    <property type="entry name" value="AB_hydrolase_fold"/>
</dbReference>
<dbReference type="OrthoDB" id="252464at2"/>
<organism evidence="3 4">
    <name type="scientific">Rubricoccus marinus</name>
    <dbReference type="NCBI Taxonomy" id="716817"/>
    <lineage>
        <taxon>Bacteria</taxon>
        <taxon>Pseudomonadati</taxon>
        <taxon>Rhodothermota</taxon>
        <taxon>Rhodothermia</taxon>
        <taxon>Rhodothermales</taxon>
        <taxon>Rubricoccaceae</taxon>
        <taxon>Rubricoccus</taxon>
    </lineage>
</organism>
<dbReference type="PANTHER" id="PTHR42916">
    <property type="entry name" value="2-SUCCINYL-5-ENOLPYRUVYL-6-HYDROXY-3-CYCLOHEXENE-1-CARBOXYLATE SYNTHASE"/>
    <property type="match status" value="1"/>
</dbReference>
<evidence type="ECO:0000313" key="4">
    <source>
        <dbReference type="Proteomes" id="UP000216446"/>
    </source>
</evidence>
<comment type="caution">
    <text evidence="3">The sequence shown here is derived from an EMBL/GenBank/DDBJ whole genome shotgun (WGS) entry which is preliminary data.</text>
</comment>
<accession>A0A259TVR6</accession>
<dbReference type="GO" id="GO:0016829">
    <property type="term" value="F:lyase activity"/>
    <property type="evidence" value="ECO:0007669"/>
    <property type="project" value="UniProtKB-KW"/>
</dbReference>
<proteinExistence type="predicted"/>
<sequence>MPPTVLALHGFMGRGADWDPIAADLGPAAHILAPDLAGHGTQEAASGATLDREADRLAAMLDAPAILAGYSMGGRLALHLALKHPDLVRALVLVSASPGLRSPEAREARRDVDAERAAEIARDYPAFLNRWYRLPLWGELGEDLRQRLVLDRLGHNAPLALARSLRHMGTGEMAPLWDGLSRIRVPAWAVAGADDAKYVALADEMAREGPFRVRLVPGAGHALLAQAPHAIADVLRDALFP</sequence>
<dbReference type="Pfam" id="PF12697">
    <property type="entry name" value="Abhydrolase_6"/>
    <property type="match status" value="1"/>
</dbReference>
<dbReference type="AlphaFoldDB" id="A0A259TVR6"/>